<keyword evidence="4" id="KW-1185">Reference proteome</keyword>
<dbReference type="AlphaFoldDB" id="W0RH00"/>
<dbReference type="eggNOG" id="COG1082">
    <property type="taxonomic scope" value="Bacteria"/>
</dbReference>
<keyword evidence="1" id="KW-0732">Signal</keyword>
<dbReference type="PANTHER" id="PTHR12110">
    <property type="entry name" value="HYDROXYPYRUVATE ISOMERASE"/>
    <property type="match status" value="1"/>
</dbReference>
<dbReference type="Proteomes" id="UP000019151">
    <property type="component" value="Chromosome"/>
</dbReference>
<dbReference type="SUPFAM" id="SSF51658">
    <property type="entry name" value="Xylose isomerase-like"/>
    <property type="match status" value="1"/>
</dbReference>
<dbReference type="InterPro" id="IPR036237">
    <property type="entry name" value="Xyl_isomerase-like_sf"/>
</dbReference>
<dbReference type="KEGG" id="gba:J421_2145"/>
<gene>
    <name evidence="3" type="ORF">J421_2145</name>
</gene>
<name>W0RH00_9BACT</name>
<feature type="chain" id="PRO_5004794105" evidence="1">
    <location>
        <begin position="22"/>
        <end position="302"/>
    </location>
</feature>
<dbReference type="Gene3D" id="3.20.20.150">
    <property type="entry name" value="Divalent-metal-dependent TIM barrel enzymes"/>
    <property type="match status" value="1"/>
</dbReference>
<protein>
    <submittedName>
        <fullName evidence="3">Xylose isomerase domain-containing protein TIM barrel</fullName>
    </submittedName>
</protein>
<keyword evidence="3" id="KW-0413">Isomerase</keyword>
<evidence type="ECO:0000256" key="1">
    <source>
        <dbReference type="SAM" id="SignalP"/>
    </source>
</evidence>
<feature type="signal peptide" evidence="1">
    <location>
        <begin position="1"/>
        <end position="21"/>
    </location>
</feature>
<dbReference type="InterPro" id="IPR050312">
    <property type="entry name" value="IolE/XylAMocC-like"/>
</dbReference>
<dbReference type="STRING" id="861299.J421_2145"/>
<dbReference type="HOGENOM" id="CLU_059523_1_0_0"/>
<evidence type="ECO:0000259" key="2">
    <source>
        <dbReference type="Pfam" id="PF01261"/>
    </source>
</evidence>
<sequence length="302" mass="33067">MIRFTRLCTAATLAIASSALAASASAQKVSKDAGDFALRGAFAGPLGVQLYSFRDAFKTDVPGTLAKVRGIGFRDVELAGTYGQSPAQFRQTLDQAGLRAVSMHVGYEMFRDSLQSVLAAAKALGVRYVGTAWIPHPNGPLTVEAARAAAADFNRFGQAARAQGMQFFYHIHGFEFSPGTGGVLPMDVLMRETDPDAVKYEMDVFWISRPGADPVQWLRKYPGRWKLLHLKDMKQDVATNVHTGSAPPDESETTLGSGKIDYRSVLRTAKQTGVEYYFIEDETRDPFATVPVSVKWLEGVRY</sequence>
<dbReference type="FunCoup" id="W0RH00">
    <property type="interactions" value="35"/>
</dbReference>
<evidence type="ECO:0000313" key="3">
    <source>
        <dbReference type="EMBL" id="AHG89682.1"/>
    </source>
</evidence>
<proteinExistence type="predicted"/>
<dbReference type="PANTHER" id="PTHR12110:SF41">
    <property type="entry name" value="INOSOSE DEHYDRATASE"/>
    <property type="match status" value="1"/>
</dbReference>
<dbReference type="EMBL" id="CP007128">
    <property type="protein sequence ID" value="AHG89682.1"/>
    <property type="molecule type" value="Genomic_DNA"/>
</dbReference>
<dbReference type="RefSeq" id="WP_025411170.1">
    <property type="nucleotide sequence ID" value="NZ_CP007128.1"/>
</dbReference>
<dbReference type="GO" id="GO:0016853">
    <property type="term" value="F:isomerase activity"/>
    <property type="evidence" value="ECO:0007669"/>
    <property type="project" value="UniProtKB-KW"/>
</dbReference>
<feature type="domain" description="Xylose isomerase-like TIM barrel" evidence="2">
    <location>
        <begin position="66"/>
        <end position="297"/>
    </location>
</feature>
<reference evidence="3 4" key="1">
    <citation type="journal article" date="2014" name="Genome Announc.">
        <title>Genome Sequence and Methylome of Soil Bacterium Gemmatirosa kalamazoonensis KBS708T, a Member of the Rarely Cultivated Gemmatimonadetes Phylum.</title>
        <authorList>
            <person name="Debruyn J.M."/>
            <person name="Radosevich M."/>
            <person name="Wommack K.E."/>
            <person name="Polson S.W."/>
            <person name="Hauser L.J."/>
            <person name="Fawaz M.N."/>
            <person name="Korlach J."/>
            <person name="Tsai Y.C."/>
        </authorList>
    </citation>
    <scope>NUCLEOTIDE SEQUENCE [LARGE SCALE GENOMIC DNA]</scope>
    <source>
        <strain evidence="3 4">KBS708</strain>
    </source>
</reference>
<dbReference type="Pfam" id="PF01261">
    <property type="entry name" value="AP_endonuc_2"/>
    <property type="match status" value="1"/>
</dbReference>
<evidence type="ECO:0000313" key="4">
    <source>
        <dbReference type="Proteomes" id="UP000019151"/>
    </source>
</evidence>
<organism evidence="3 4">
    <name type="scientific">Gemmatirosa kalamazoonensis</name>
    <dbReference type="NCBI Taxonomy" id="861299"/>
    <lineage>
        <taxon>Bacteria</taxon>
        <taxon>Pseudomonadati</taxon>
        <taxon>Gemmatimonadota</taxon>
        <taxon>Gemmatimonadia</taxon>
        <taxon>Gemmatimonadales</taxon>
        <taxon>Gemmatimonadaceae</taxon>
        <taxon>Gemmatirosa</taxon>
    </lineage>
</organism>
<dbReference type="InParanoid" id="W0RH00"/>
<dbReference type="InterPro" id="IPR013022">
    <property type="entry name" value="Xyl_isomerase-like_TIM-brl"/>
</dbReference>
<accession>W0RH00</accession>
<dbReference type="OrthoDB" id="9798407at2"/>